<dbReference type="EMBL" id="KZ824576">
    <property type="protein sequence ID" value="RAK84278.1"/>
    <property type="molecule type" value="Genomic_DNA"/>
</dbReference>
<evidence type="ECO:0000313" key="1">
    <source>
        <dbReference type="EMBL" id="RAK84278.1"/>
    </source>
</evidence>
<dbReference type="Proteomes" id="UP000249748">
    <property type="component" value="Unassembled WGS sequence"/>
</dbReference>
<accession>A0ACD1I1E2</accession>
<gene>
    <name evidence="1" type="ORF">BO79DRAFT_181347</name>
</gene>
<reference evidence="1" key="1">
    <citation type="submission" date="2018-02" db="EMBL/GenBank/DDBJ databases">
        <title>The genomes of Aspergillus section Nigri reveals drivers in fungal speciation.</title>
        <authorList>
            <consortium name="DOE Joint Genome Institute"/>
            <person name="Vesth T.C."/>
            <person name="Nybo J."/>
            <person name="Theobald S."/>
            <person name="Brandl J."/>
            <person name="Frisvad J.C."/>
            <person name="Nielsen K.F."/>
            <person name="Lyhne E.K."/>
            <person name="Kogle M.E."/>
            <person name="Kuo A."/>
            <person name="Riley R."/>
            <person name="Clum A."/>
            <person name="Nolan M."/>
            <person name="Lipzen A."/>
            <person name="Salamov A."/>
            <person name="Henrissat B."/>
            <person name="Wiebenga A."/>
            <person name="De vries R.P."/>
            <person name="Grigoriev I.V."/>
            <person name="Mortensen U.H."/>
            <person name="Andersen M.R."/>
            <person name="Baker S.E."/>
        </authorList>
    </citation>
    <scope>NUCLEOTIDE SEQUENCE</scope>
    <source>
        <strain evidence="1">CBS 115574</strain>
    </source>
</reference>
<evidence type="ECO:0000313" key="2">
    <source>
        <dbReference type="Proteomes" id="UP000249748"/>
    </source>
</evidence>
<organism evidence="1 2">
    <name type="scientific">Aspergillus costaricaensis CBS 115574</name>
    <dbReference type="NCBI Taxonomy" id="1448317"/>
    <lineage>
        <taxon>Eukaryota</taxon>
        <taxon>Fungi</taxon>
        <taxon>Dikarya</taxon>
        <taxon>Ascomycota</taxon>
        <taxon>Pezizomycotina</taxon>
        <taxon>Eurotiomycetes</taxon>
        <taxon>Eurotiomycetidae</taxon>
        <taxon>Eurotiales</taxon>
        <taxon>Aspergillaceae</taxon>
        <taxon>Aspergillus</taxon>
        <taxon>Aspergillus subgen. Circumdati</taxon>
    </lineage>
</organism>
<proteinExistence type="predicted"/>
<sequence>MQSNDHQSDLNPGTVGSAHRVQCPPLSQVLSELASLPPASTLAATEPLPSEEQKNLFESLQKCLKAAENADVSDALKETPDILQKLWTCRSPYLVPAAEAMANGSRAPLWRVSYGKTGVFDFFLQLIASKETIDNRVILHALRLVGNSCADTNENRETVVEHNYTAAIVQHSSNPELIQVVIPVLYNICIDFGPAQTQLAADKIVYILLKLVKDGAFKDKDALLDYVFELIELTESSAEDTQALAQSRLKINQILAEISGSTSFAQYYPLDSPLAQSLKTWLKSTDDQLQICSCVILGNLARSDATCERMVQDLKIHEELITILKSDVRGAVLHSALGFLKNLAIAGNNRLVLGEAGILPAVSRLWQYESVPQVQFAATSIARQVIVAAVDNISRLLEGLPRDGTDSNDERTYLSLLLALFQKTDSTPIKTEIGRTVASICRTLVPKSREGDPTAVARLDRFFDLHEDIALPVGAMIAQSQWPVVRSEGWFAMALMASNKGGAMAVSRSLQRMEILPLLEKTLSAEASEPAEETEQLQTKKDRDNISVLVQELLKSEPDTLAETDKSTMQQLMHGHVSRHLQDSKPTDGRAFLQLAEDGDDDNGKTGEMQMLEVSRQEVRKTVDDDARGLKRIWQTLYVFTYCYIYDPIATGFRFVHLVIIFLPVILTAPTICFGKQLKDREGIRTGTLWWYRFLVRSMERAGPAFIKLGQWAASRTDIFPPELCDIMSSLHSNAPAHSLHQTKRTIRKAFNWLPFEDIFEEFQEEPLGVGAIAQVYKAKLKPNLAGTDDDIDLHPHGLRDKVRKNVGALVKSSPQRVPSSYVAVKVLHPRVERVIHRDLKIMSFFASLVNAIPTMNWLSLPDEVHQFGEMMKLQLDLRIEATNLVMFREKFRSRTTAWFPYPYLDYSTREVLVEEFAQGIPLSTFLEVGGGVYQEEIANEGLDAFLHMLLIDNFVHADLHPGNIMVRFYRPSELDLSLGNKSRASEAPSAEEVDVTESVLARLRPHINNRRDWVKALDDLNNEGYRPQLIFIDTGLVTQLNELNRRNFIDLFRAIAEFDGYRAGELMVERCRQPDAVIDPYYFALGMEHLVLNIKSRTFALGSVKIGDVLSDVLSMVRKHHVRLEGDFVNVVISCLLLEGIGRNLDPNLDLFKSSLPILRKLGSNTTSFKSVRSGDMSMLRVWVGLEARGLLQSSFETVEQCVKYDLLSPNI</sequence>
<protein>
    <submittedName>
        <fullName evidence="1">Ubiquinone biosynthesis protein</fullName>
    </submittedName>
</protein>
<keyword evidence="1" id="KW-0830">Ubiquinone</keyword>
<keyword evidence="2" id="KW-1185">Reference proteome</keyword>
<name>A0ACD1I1E2_9EURO</name>